<protein>
    <submittedName>
        <fullName evidence="1">Uncharacterized protein</fullName>
    </submittedName>
</protein>
<evidence type="ECO:0000313" key="1">
    <source>
        <dbReference type="EMBL" id="KAK1761794.1"/>
    </source>
</evidence>
<organism evidence="1 2">
    <name type="scientific">Phialemonium atrogriseum</name>
    <dbReference type="NCBI Taxonomy" id="1093897"/>
    <lineage>
        <taxon>Eukaryota</taxon>
        <taxon>Fungi</taxon>
        <taxon>Dikarya</taxon>
        <taxon>Ascomycota</taxon>
        <taxon>Pezizomycotina</taxon>
        <taxon>Sordariomycetes</taxon>
        <taxon>Sordariomycetidae</taxon>
        <taxon>Cephalothecales</taxon>
        <taxon>Cephalothecaceae</taxon>
        <taxon>Phialemonium</taxon>
    </lineage>
</organism>
<reference evidence="1" key="1">
    <citation type="submission" date="2023-06" db="EMBL/GenBank/DDBJ databases">
        <title>Genome-scale phylogeny and comparative genomics of the fungal order Sordariales.</title>
        <authorList>
            <consortium name="Lawrence Berkeley National Laboratory"/>
            <person name="Hensen N."/>
            <person name="Bonometti L."/>
            <person name="Westerberg I."/>
            <person name="Brannstrom I.O."/>
            <person name="Guillou S."/>
            <person name="Cros-Aarteil S."/>
            <person name="Calhoun S."/>
            <person name="Haridas S."/>
            <person name="Kuo A."/>
            <person name="Mondo S."/>
            <person name="Pangilinan J."/>
            <person name="Riley R."/>
            <person name="Labutti K."/>
            <person name="Andreopoulos B."/>
            <person name="Lipzen A."/>
            <person name="Chen C."/>
            <person name="Yanf M."/>
            <person name="Daum C."/>
            <person name="Ng V."/>
            <person name="Clum A."/>
            <person name="Steindorff A."/>
            <person name="Ohm R."/>
            <person name="Martin F."/>
            <person name="Silar P."/>
            <person name="Natvig D."/>
            <person name="Lalanne C."/>
            <person name="Gautier V."/>
            <person name="Ament-Velasquez S.L."/>
            <person name="Kruys A."/>
            <person name="Hutchinson M.I."/>
            <person name="Powell A.J."/>
            <person name="Barry K."/>
            <person name="Miller A.N."/>
            <person name="Grigoriev I.V."/>
            <person name="Debuchy R."/>
            <person name="Gladieux P."/>
            <person name="Thoren M.H."/>
            <person name="Johannesson H."/>
        </authorList>
    </citation>
    <scope>NUCLEOTIDE SEQUENCE</scope>
    <source>
        <strain evidence="1">8032-3</strain>
    </source>
</reference>
<sequence length="555" mass="61288">MSETTAKTKRVKTMTLAKGYRYPEIPEALLDHRYEQSQHAEYRVVAFTTSTAWGPGSVAASRAQVEPTVTRDNEQLFRTYHPSLSCAMTVGIFTEGSGRAIWYAEHFQSAPTHTHAGDLEVHVVPGAYPIDTLHYPLAGRDTIHYAINPRRLLSSEDIHQFADMFPRAIGLQIFIAGRIHVLYQDRTYVEADWREGVPQQVGGLAVQFSVPSIIPSQAELTYRQGVAAKKDSRIATGCLGVSLRLPDGEVVATTVTHGFVHLPGVGYLSRAVGLFDKLKKSLLRLRWPPQQESLTGHVRSSDPAGNSPVGKEVWVAATNCRLGTIGHTFDRPSRYLPYPHGYGHDLSLVSDCLGRTLVPQPYLPTVDGWADMRKVLDGGPLFLTAQLLHLGPHATNKSVFGTVTGEEAQEAILTEADDAMAEGHQYFFDRETLDVSVALLWRVVPKDQTRNMTVSGFSGSVLCLGRPSDRTAKAVVFQNFEFPVCIPRIEGGRIVESHDMPTFNIKAGFLLPKEILESEIVYTERSVSQRLSSFPARQLGREVSAESRRSVSGPQ</sequence>
<dbReference type="GeneID" id="85312575"/>
<evidence type="ECO:0000313" key="2">
    <source>
        <dbReference type="Proteomes" id="UP001244011"/>
    </source>
</evidence>
<name>A0AAJ0BRH8_9PEZI</name>
<dbReference type="RefSeq" id="XP_060278007.1">
    <property type="nucleotide sequence ID" value="XM_060429388.1"/>
</dbReference>
<keyword evidence="2" id="KW-1185">Reference proteome</keyword>
<dbReference type="Proteomes" id="UP001244011">
    <property type="component" value="Unassembled WGS sequence"/>
</dbReference>
<comment type="caution">
    <text evidence="1">The sequence shown here is derived from an EMBL/GenBank/DDBJ whole genome shotgun (WGS) entry which is preliminary data.</text>
</comment>
<proteinExistence type="predicted"/>
<accession>A0AAJ0BRH8</accession>
<gene>
    <name evidence="1" type="ORF">QBC33DRAFT_553309</name>
</gene>
<dbReference type="EMBL" id="MU839050">
    <property type="protein sequence ID" value="KAK1761794.1"/>
    <property type="molecule type" value="Genomic_DNA"/>
</dbReference>
<dbReference type="AlphaFoldDB" id="A0AAJ0BRH8"/>